<protein>
    <submittedName>
        <fullName evidence="2">Uncharacterized protein</fullName>
    </submittedName>
</protein>
<dbReference type="Proteomes" id="UP000054477">
    <property type="component" value="Unassembled WGS sequence"/>
</dbReference>
<organism evidence="2 3">
    <name type="scientific">Laccaria amethystina LaAM-08-1</name>
    <dbReference type="NCBI Taxonomy" id="1095629"/>
    <lineage>
        <taxon>Eukaryota</taxon>
        <taxon>Fungi</taxon>
        <taxon>Dikarya</taxon>
        <taxon>Basidiomycota</taxon>
        <taxon>Agaricomycotina</taxon>
        <taxon>Agaricomycetes</taxon>
        <taxon>Agaricomycetidae</taxon>
        <taxon>Agaricales</taxon>
        <taxon>Agaricineae</taxon>
        <taxon>Hydnangiaceae</taxon>
        <taxon>Laccaria</taxon>
    </lineage>
</organism>
<gene>
    <name evidence="2" type="ORF">K443DRAFT_180650</name>
</gene>
<sequence length="87" mass="10069">MKPDFTNSTHISSTPNHRPTCSTKPYRCAAIQKRLVSVVRSISRGGWFGSVDGWLLNRFGDWPKRDYWINRSTRCSASIMFRLTFRG</sequence>
<feature type="region of interest" description="Disordered" evidence="1">
    <location>
        <begin position="1"/>
        <end position="22"/>
    </location>
</feature>
<evidence type="ECO:0000313" key="2">
    <source>
        <dbReference type="EMBL" id="KIJ99081.1"/>
    </source>
</evidence>
<proteinExistence type="predicted"/>
<name>A0A0C9XNG6_9AGAR</name>
<evidence type="ECO:0000256" key="1">
    <source>
        <dbReference type="SAM" id="MobiDB-lite"/>
    </source>
</evidence>
<dbReference type="HOGENOM" id="CLU_2483680_0_0_1"/>
<dbReference type="EMBL" id="KN838654">
    <property type="protein sequence ID" value="KIJ99081.1"/>
    <property type="molecule type" value="Genomic_DNA"/>
</dbReference>
<dbReference type="AlphaFoldDB" id="A0A0C9XNG6"/>
<reference evidence="3" key="2">
    <citation type="submission" date="2015-01" db="EMBL/GenBank/DDBJ databases">
        <title>Evolutionary Origins and Diversification of the Mycorrhizal Mutualists.</title>
        <authorList>
            <consortium name="DOE Joint Genome Institute"/>
            <consortium name="Mycorrhizal Genomics Consortium"/>
            <person name="Kohler A."/>
            <person name="Kuo A."/>
            <person name="Nagy L.G."/>
            <person name="Floudas D."/>
            <person name="Copeland A."/>
            <person name="Barry K.W."/>
            <person name="Cichocki N."/>
            <person name="Veneault-Fourrey C."/>
            <person name="LaButti K."/>
            <person name="Lindquist E.A."/>
            <person name="Lipzen A."/>
            <person name="Lundell T."/>
            <person name="Morin E."/>
            <person name="Murat C."/>
            <person name="Riley R."/>
            <person name="Ohm R."/>
            <person name="Sun H."/>
            <person name="Tunlid A."/>
            <person name="Henrissat B."/>
            <person name="Grigoriev I.V."/>
            <person name="Hibbett D.S."/>
            <person name="Martin F."/>
        </authorList>
    </citation>
    <scope>NUCLEOTIDE SEQUENCE [LARGE SCALE GENOMIC DNA]</scope>
    <source>
        <strain evidence="3">LaAM-08-1</strain>
    </source>
</reference>
<keyword evidence="3" id="KW-1185">Reference proteome</keyword>
<accession>A0A0C9XNG6</accession>
<reference evidence="2 3" key="1">
    <citation type="submission" date="2014-04" db="EMBL/GenBank/DDBJ databases">
        <authorList>
            <consortium name="DOE Joint Genome Institute"/>
            <person name="Kuo A."/>
            <person name="Kohler A."/>
            <person name="Nagy L.G."/>
            <person name="Floudas D."/>
            <person name="Copeland A."/>
            <person name="Barry K.W."/>
            <person name="Cichocki N."/>
            <person name="Veneault-Fourrey C."/>
            <person name="LaButti K."/>
            <person name="Lindquist E.A."/>
            <person name="Lipzen A."/>
            <person name="Lundell T."/>
            <person name="Morin E."/>
            <person name="Murat C."/>
            <person name="Sun H."/>
            <person name="Tunlid A."/>
            <person name="Henrissat B."/>
            <person name="Grigoriev I.V."/>
            <person name="Hibbett D.S."/>
            <person name="Martin F."/>
            <person name="Nordberg H.P."/>
            <person name="Cantor M.N."/>
            <person name="Hua S.X."/>
        </authorList>
    </citation>
    <scope>NUCLEOTIDE SEQUENCE [LARGE SCALE GENOMIC DNA]</scope>
    <source>
        <strain evidence="2 3">LaAM-08-1</strain>
    </source>
</reference>
<evidence type="ECO:0000313" key="3">
    <source>
        <dbReference type="Proteomes" id="UP000054477"/>
    </source>
</evidence>